<organism evidence="4 5">
    <name type="scientific">Epilithonimonas arachidiradicis</name>
    <dbReference type="NCBI Taxonomy" id="1617282"/>
    <lineage>
        <taxon>Bacteria</taxon>
        <taxon>Pseudomonadati</taxon>
        <taxon>Bacteroidota</taxon>
        <taxon>Flavobacteriia</taxon>
        <taxon>Flavobacteriales</taxon>
        <taxon>Weeksellaceae</taxon>
        <taxon>Chryseobacterium group</taxon>
        <taxon>Epilithonimonas</taxon>
    </lineage>
</organism>
<dbReference type="OrthoDB" id="9779128at2"/>
<dbReference type="InterPro" id="IPR012997">
    <property type="entry name" value="RplA"/>
</dbReference>
<keyword evidence="4" id="KW-0449">Lipoprotein</keyword>
<dbReference type="PANTHER" id="PTHR34183:SF8">
    <property type="entry name" value="ENDOLYTIC PEPTIDOGLYCAN TRANSGLYCOSYLASE RLPA-RELATED"/>
    <property type="match status" value="1"/>
</dbReference>
<feature type="domain" description="RlpA-like protein double-psi beta-barrel" evidence="3">
    <location>
        <begin position="42"/>
        <end position="128"/>
    </location>
</feature>
<reference evidence="4 5" key="1">
    <citation type="submission" date="2018-09" db="EMBL/GenBank/DDBJ databases">
        <title>Genomic Encyclopedia of Archaeal and Bacterial Type Strains, Phase II (KMG-II): from individual species to whole genera.</title>
        <authorList>
            <person name="Goeker M."/>
        </authorList>
    </citation>
    <scope>NUCLEOTIDE SEQUENCE [LARGE SCALE GENOMIC DNA]</scope>
    <source>
        <strain evidence="4 5">DSM 27620</strain>
    </source>
</reference>
<evidence type="ECO:0000256" key="2">
    <source>
        <dbReference type="SAM" id="Phobius"/>
    </source>
</evidence>
<dbReference type="InterPro" id="IPR036908">
    <property type="entry name" value="RlpA-like_sf"/>
</dbReference>
<keyword evidence="2" id="KW-0812">Transmembrane</keyword>
<comment type="similarity">
    <text evidence="1">Belongs to the RlpA family.</text>
</comment>
<accession>A0A420DDJ4</accession>
<protein>
    <submittedName>
        <fullName evidence="4">Rare lipoprotein A</fullName>
    </submittedName>
</protein>
<evidence type="ECO:0000256" key="1">
    <source>
        <dbReference type="RuleBase" id="RU003495"/>
    </source>
</evidence>
<dbReference type="Proteomes" id="UP000285906">
    <property type="component" value="Unassembled WGS sequence"/>
</dbReference>
<dbReference type="PANTHER" id="PTHR34183">
    <property type="entry name" value="ENDOLYTIC PEPTIDOGLYCAN TRANSGLYCOSYLASE RLPA"/>
    <property type="match status" value="1"/>
</dbReference>
<dbReference type="CDD" id="cd22268">
    <property type="entry name" value="DPBB_RlpA-like"/>
    <property type="match status" value="1"/>
</dbReference>
<keyword evidence="2" id="KW-1133">Transmembrane helix</keyword>
<dbReference type="InterPro" id="IPR009009">
    <property type="entry name" value="RlpA-like_DPBB"/>
</dbReference>
<name>A0A420DDJ4_9FLAO</name>
<evidence type="ECO:0000313" key="5">
    <source>
        <dbReference type="Proteomes" id="UP000285906"/>
    </source>
</evidence>
<dbReference type="PROSITE" id="PS51257">
    <property type="entry name" value="PROKAR_LIPOPROTEIN"/>
    <property type="match status" value="1"/>
</dbReference>
<feature type="transmembrane region" description="Helical" evidence="2">
    <location>
        <begin position="7"/>
        <end position="24"/>
    </location>
</feature>
<dbReference type="EMBL" id="RAQH01000001">
    <property type="protein sequence ID" value="RKE89985.1"/>
    <property type="molecule type" value="Genomic_DNA"/>
</dbReference>
<dbReference type="AlphaFoldDB" id="A0A420DDJ4"/>
<evidence type="ECO:0000259" key="3">
    <source>
        <dbReference type="Pfam" id="PF03330"/>
    </source>
</evidence>
<sequence>MKTFYRISQYVFKIYILLLMVFVISCGSRNSSNGGSGYKSTSVSYYANKFDGKKTASGETYRHSKMTGAHKSLSFGTRVEIVNVEKNKSVIITVNDRGPLKPSREFDISQGAFRRIANLNDGIVKVKYRILK</sequence>
<dbReference type="SUPFAM" id="SSF50685">
    <property type="entry name" value="Barwin-like endoglucanases"/>
    <property type="match status" value="1"/>
</dbReference>
<evidence type="ECO:0000313" key="4">
    <source>
        <dbReference type="EMBL" id="RKE89985.1"/>
    </source>
</evidence>
<dbReference type="RefSeq" id="WP_120212267.1">
    <property type="nucleotide sequence ID" value="NZ_BMCW01000001.1"/>
</dbReference>
<proteinExistence type="inferred from homology"/>
<dbReference type="NCBIfam" id="TIGR00413">
    <property type="entry name" value="rlpA"/>
    <property type="match status" value="1"/>
</dbReference>
<dbReference type="Gene3D" id="2.40.40.10">
    <property type="entry name" value="RlpA-like domain"/>
    <property type="match status" value="1"/>
</dbReference>
<comment type="caution">
    <text evidence="4">The sequence shown here is derived from an EMBL/GenBank/DDBJ whole genome shotgun (WGS) entry which is preliminary data.</text>
</comment>
<gene>
    <name evidence="4" type="ORF">BXY58_0570</name>
</gene>
<keyword evidence="2" id="KW-0472">Membrane</keyword>
<dbReference type="Pfam" id="PF03330">
    <property type="entry name" value="DPBB_1"/>
    <property type="match status" value="1"/>
</dbReference>